<dbReference type="GO" id="GO:0005829">
    <property type="term" value="C:cytosol"/>
    <property type="evidence" value="ECO:0007669"/>
    <property type="project" value="TreeGrafter"/>
</dbReference>
<dbReference type="GO" id="GO:0016791">
    <property type="term" value="F:phosphatase activity"/>
    <property type="evidence" value="ECO:0007669"/>
    <property type="project" value="TreeGrafter"/>
</dbReference>
<dbReference type="NCBIfam" id="TIGR00099">
    <property type="entry name" value="Cof-subfamily"/>
    <property type="match status" value="1"/>
</dbReference>
<dbReference type="SUPFAM" id="SSF56784">
    <property type="entry name" value="HAD-like"/>
    <property type="match status" value="1"/>
</dbReference>
<reference evidence="2 4" key="2">
    <citation type="submission" date="2018-08" db="EMBL/GenBank/DDBJ databases">
        <title>A genome reference for cultivated species of the human gut microbiota.</title>
        <authorList>
            <person name="Zou Y."/>
            <person name="Xue W."/>
            <person name="Luo G."/>
        </authorList>
    </citation>
    <scope>NUCLEOTIDE SEQUENCE [LARGE SCALE GENOMIC DNA]</scope>
    <source>
        <strain evidence="2 4">AM37-13AC</strain>
    </source>
</reference>
<evidence type="ECO:0000313" key="2">
    <source>
        <dbReference type="EMBL" id="RGC20604.1"/>
    </source>
</evidence>
<reference evidence="1 3" key="1">
    <citation type="submission" date="2015-09" db="EMBL/GenBank/DDBJ databases">
        <authorList>
            <consortium name="Pathogen Informatics"/>
        </authorList>
    </citation>
    <scope>NUCLEOTIDE SEQUENCE [LARGE SCALE GENOMIC DNA]</scope>
    <source>
        <strain evidence="1 3">2789STDY5834970</strain>
    </source>
</reference>
<dbReference type="EMBL" id="CYXN01000014">
    <property type="protein sequence ID" value="CUN08045.1"/>
    <property type="molecule type" value="Genomic_DNA"/>
</dbReference>
<dbReference type="NCBIfam" id="TIGR01484">
    <property type="entry name" value="HAD-SF-IIB"/>
    <property type="match status" value="1"/>
</dbReference>
<gene>
    <name evidence="1" type="primary">cof</name>
    <name evidence="2" type="ORF">DW855_03900</name>
    <name evidence="1" type="ORF">ERS852582_01836</name>
</gene>
<dbReference type="InterPro" id="IPR006379">
    <property type="entry name" value="HAD-SF_hydro_IIB"/>
</dbReference>
<dbReference type="Proteomes" id="UP000095649">
    <property type="component" value="Unassembled WGS sequence"/>
</dbReference>
<dbReference type="Pfam" id="PF08282">
    <property type="entry name" value="Hydrolase_3"/>
    <property type="match status" value="1"/>
</dbReference>
<dbReference type="Gene3D" id="3.40.50.1000">
    <property type="entry name" value="HAD superfamily/HAD-like"/>
    <property type="match status" value="1"/>
</dbReference>
<protein>
    <submittedName>
        <fullName evidence="2">Cof-type HAD-IIB family hydrolase</fullName>
    </submittedName>
    <submittedName>
        <fullName evidence="1">HMP-PP phosphatase</fullName>
        <ecNumber evidence="1">3.6.1.-</ecNumber>
    </submittedName>
</protein>
<dbReference type="PROSITE" id="PS01229">
    <property type="entry name" value="COF_2"/>
    <property type="match status" value="1"/>
</dbReference>
<dbReference type="InterPro" id="IPR023214">
    <property type="entry name" value="HAD_sf"/>
</dbReference>
<dbReference type="OrthoDB" id="9781413at2"/>
<dbReference type="EMBL" id="QVFB01000004">
    <property type="protein sequence ID" value="RGC20604.1"/>
    <property type="molecule type" value="Genomic_DNA"/>
</dbReference>
<proteinExistence type="predicted"/>
<dbReference type="Gene3D" id="3.30.1240.10">
    <property type="match status" value="1"/>
</dbReference>
<dbReference type="PANTHER" id="PTHR10000">
    <property type="entry name" value="PHOSPHOSERINE PHOSPHATASE"/>
    <property type="match status" value="1"/>
</dbReference>
<evidence type="ECO:0000313" key="1">
    <source>
        <dbReference type="EMBL" id="CUN08045.1"/>
    </source>
</evidence>
<dbReference type="GO" id="GO:0000287">
    <property type="term" value="F:magnesium ion binding"/>
    <property type="evidence" value="ECO:0007669"/>
    <property type="project" value="TreeGrafter"/>
</dbReference>
<dbReference type="InterPro" id="IPR036412">
    <property type="entry name" value="HAD-like_sf"/>
</dbReference>
<dbReference type="EC" id="3.6.1.-" evidence="1"/>
<organism evidence="1 3">
    <name type="scientific">Faecalibacterium prausnitzii</name>
    <dbReference type="NCBI Taxonomy" id="853"/>
    <lineage>
        <taxon>Bacteria</taxon>
        <taxon>Bacillati</taxon>
        <taxon>Bacillota</taxon>
        <taxon>Clostridia</taxon>
        <taxon>Eubacteriales</taxon>
        <taxon>Oscillospiraceae</taxon>
        <taxon>Faecalibacterium</taxon>
    </lineage>
</organism>
<dbReference type="InterPro" id="IPR000150">
    <property type="entry name" value="Cof"/>
</dbReference>
<dbReference type="SFLD" id="SFLDG01140">
    <property type="entry name" value="C2.B:_Phosphomannomutase_and_P"/>
    <property type="match status" value="1"/>
</dbReference>
<evidence type="ECO:0000313" key="4">
    <source>
        <dbReference type="Proteomes" id="UP000260733"/>
    </source>
</evidence>
<accession>A0A173U1P5</accession>
<dbReference type="SFLD" id="SFLDS00003">
    <property type="entry name" value="Haloacid_Dehalogenase"/>
    <property type="match status" value="1"/>
</dbReference>
<dbReference type="PANTHER" id="PTHR10000:SF25">
    <property type="entry name" value="PHOSPHATASE YKRA-RELATED"/>
    <property type="match status" value="1"/>
</dbReference>
<sequence length="256" mass="28501">MIKIAFFDVDGTLLKLGSKVPSFQTVQTLQQLQAKGILLCMATGRGYLSVPHFEGVDFDLWLTFNGSYVRSKDAVISKNPLDADDKRRILHNLKQMHRAAAISNEHFIVTNGTDPDLEQYFSFGNEKLVISEHFDKLCEEDIYQIMCSCSPSEYERILLGTHATQITAWWDKAVDIIPLSCGKGNAVRAVLAHYGFSKAEAIAFGDGRNDIEMLEAVGTGVAMGNALDEVKARATDCCRSVDEEGIYHYCLEKHLI</sequence>
<keyword evidence="1" id="KW-0378">Hydrolase</keyword>
<name>A0A173U1P5_9FIRM</name>
<dbReference type="Proteomes" id="UP000260733">
    <property type="component" value="Unassembled WGS sequence"/>
</dbReference>
<evidence type="ECO:0000313" key="3">
    <source>
        <dbReference type="Proteomes" id="UP000095649"/>
    </source>
</evidence>
<dbReference type="RefSeq" id="WP_055186268.1">
    <property type="nucleotide sequence ID" value="NZ_CYXN01000014.1"/>
</dbReference>
<dbReference type="AlphaFoldDB" id="A0A173U1P5"/>